<dbReference type="PRINTS" id="PR00038">
    <property type="entry name" value="HTHLUXR"/>
</dbReference>
<dbReference type="Gene3D" id="3.40.50.2300">
    <property type="match status" value="1"/>
</dbReference>
<dbReference type="InterPro" id="IPR058245">
    <property type="entry name" value="NreC/VraR/RcsB-like_REC"/>
</dbReference>
<gene>
    <name evidence="9" type="ORF">IMZ08_03775</name>
</gene>
<evidence type="ECO:0000259" key="7">
    <source>
        <dbReference type="PROSITE" id="PS50043"/>
    </source>
</evidence>
<keyword evidence="5" id="KW-0804">Transcription</keyword>
<dbReference type="PANTHER" id="PTHR43214">
    <property type="entry name" value="TWO-COMPONENT RESPONSE REGULATOR"/>
    <property type="match status" value="1"/>
</dbReference>
<dbReference type="InterPro" id="IPR001789">
    <property type="entry name" value="Sig_transdc_resp-reg_receiver"/>
</dbReference>
<feature type="domain" description="Response regulatory" evidence="8">
    <location>
        <begin position="3"/>
        <end position="119"/>
    </location>
</feature>
<keyword evidence="4" id="KW-0238">DNA-binding</keyword>
<dbReference type="PROSITE" id="PS50043">
    <property type="entry name" value="HTH_LUXR_2"/>
    <property type="match status" value="1"/>
</dbReference>
<dbReference type="SUPFAM" id="SSF52172">
    <property type="entry name" value="CheY-like"/>
    <property type="match status" value="1"/>
</dbReference>
<protein>
    <submittedName>
        <fullName evidence="9">Response regulator transcription factor</fullName>
    </submittedName>
</protein>
<dbReference type="Pfam" id="PF00196">
    <property type="entry name" value="GerE"/>
    <property type="match status" value="1"/>
</dbReference>
<reference evidence="9 10" key="1">
    <citation type="submission" date="2020-10" db="EMBL/GenBank/DDBJ databases">
        <title>Bacillus sp. HD4P25, an endophyte from a halophyte.</title>
        <authorList>
            <person name="Sun J.-Q."/>
        </authorList>
    </citation>
    <scope>NUCLEOTIDE SEQUENCE [LARGE SCALE GENOMIC DNA]</scope>
    <source>
        <strain evidence="9 10">YIM 93174</strain>
    </source>
</reference>
<feature type="domain" description="HTH luxR-type" evidence="7">
    <location>
        <begin position="139"/>
        <end position="204"/>
    </location>
</feature>
<evidence type="ECO:0000256" key="5">
    <source>
        <dbReference type="ARBA" id="ARBA00023163"/>
    </source>
</evidence>
<proteinExistence type="predicted"/>
<evidence type="ECO:0000256" key="2">
    <source>
        <dbReference type="ARBA" id="ARBA00022553"/>
    </source>
</evidence>
<name>A0ABR9QFB3_9BACI</name>
<dbReference type="SMART" id="SM00421">
    <property type="entry name" value="HTH_LUXR"/>
    <property type="match status" value="1"/>
</dbReference>
<dbReference type="SUPFAM" id="SSF46894">
    <property type="entry name" value="C-terminal effector domain of the bipartite response regulators"/>
    <property type="match status" value="1"/>
</dbReference>
<dbReference type="Proteomes" id="UP001516662">
    <property type="component" value="Unassembled WGS sequence"/>
</dbReference>
<evidence type="ECO:0000256" key="3">
    <source>
        <dbReference type="ARBA" id="ARBA00023015"/>
    </source>
</evidence>
<dbReference type="PROSITE" id="PS50110">
    <property type="entry name" value="RESPONSE_REGULATORY"/>
    <property type="match status" value="1"/>
</dbReference>
<dbReference type="EMBL" id="JADCLJ010000007">
    <property type="protein sequence ID" value="MBE4907177.1"/>
    <property type="molecule type" value="Genomic_DNA"/>
</dbReference>
<feature type="modified residue" description="4-aspartylphosphate" evidence="6">
    <location>
        <position position="54"/>
    </location>
</feature>
<evidence type="ECO:0000256" key="4">
    <source>
        <dbReference type="ARBA" id="ARBA00023125"/>
    </source>
</evidence>
<evidence type="ECO:0000256" key="6">
    <source>
        <dbReference type="PROSITE-ProRule" id="PRU00169"/>
    </source>
</evidence>
<dbReference type="Pfam" id="PF00072">
    <property type="entry name" value="Response_reg"/>
    <property type="match status" value="1"/>
</dbReference>
<evidence type="ECO:0000313" key="9">
    <source>
        <dbReference type="EMBL" id="MBE4907177.1"/>
    </source>
</evidence>
<dbReference type="CDD" id="cd17535">
    <property type="entry name" value="REC_NarL-like"/>
    <property type="match status" value="1"/>
</dbReference>
<evidence type="ECO:0000313" key="10">
    <source>
        <dbReference type="Proteomes" id="UP001516662"/>
    </source>
</evidence>
<keyword evidence="2 6" id="KW-0597">Phosphoprotein</keyword>
<dbReference type="InterPro" id="IPR039420">
    <property type="entry name" value="WalR-like"/>
</dbReference>
<dbReference type="SMART" id="SM00448">
    <property type="entry name" value="REC"/>
    <property type="match status" value="1"/>
</dbReference>
<dbReference type="InterPro" id="IPR000792">
    <property type="entry name" value="Tscrpt_reg_LuxR_C"/>
</dbReference>
<evidence type="ECO:0000256" key="1">
    <source>
        <dbReference type="ARBA" id="ARBA00004496"/>
    </source>
</evidence>
<dbReference type="InterPro" id="IPR016032">
    <property type="entry name" value="Sig_transdc_resp-reg_C-effctor"/>
</dbReference>
<keyword evidence="10" id="KW-1185">Reference proteome</keyword>
<comment type="subcellular location">
    <subcellularLocation>
        <location evidence="1">Cytoplasm</location>
    </subcellularLocation>
</comment>
<organism evidence="9 10">
    <name type="scientific">Litchfieldia luteola</name>
    <dbReference type="NCBI Taxonomy" id="682179"/>
    <lineage>
        <taxon>Bacteria</taxon>
        <taxon>Bacillati</taxon>
        <taxon>Bacillota</taxon>
        <taxon>Bacilli</taxon>
        <taxon>Bacillales</taxon>
        <taxon>Bacillaceae</taxon>
        <taxon>Litchfieldia</taxon>
    </lineage>
</organism>
<sequence length="214" mass="23870">MHRVVVADDHQIVKDGLKILLGASQEFEVVGEACNGDEAVEKTIRTKPDLLLTDLKMPGSSIINGSVKIKQKLPNIKIVVLTAFDDSEDIYRAMKAGINGYIMKDTSPDKILNTLRMVMDGYSIFQPKINEPNENKKDQFIDKYKLTEREHEVLLGIIENLNNADIAKKLYISETTVKTHVSNILKKTGQSNRAQAVLFALQEGFLQVKGGKIS</sequence>
<dbReference type="InterPro" id="IPR011006">
    <property type="entry name" value="CheY-like_superfamily"/>
</dbReference>
<dbReference type="CDD" id="cd06170">
    <property type="entry name" value="LuxR_C_like"/>
    <property type="match status" value="1"/>
</dbReference>
<keyword evidence="3" id="KW-0805">Transcription regulation</keyword>
<accession>A0ABR9QFB3</accession>
<dbReference type="RefSeq" id="WP_193534651.1">
    <property type="nucleotide sequence ID" value="NZ_JADCLJ010000007.1"/>
</dbReference>
<dbReference type="PANTHER" id="PTHR43214:SF43">
    <property type="entry name" value="TWO-COMPONENT RESPONSE REGULATOR"/>
    <property type="match status" value="1"/>
</dbReference>
<evidence type="ECO:0000259" key="8">
    <source>
        <dbReference type="PROSITE" id="PS50110"/>
    </source>
</evidence>
<comment type="caution">
    <text evidence="9">The sequence shown here is derived from an EMBL/GenBank/DDBJ whole genome shotgun (WGS) entry which is preliminary data.</text>
</comment>